<gene>
    <name evidence="1" type="primary">hpaIIR</name>
    <name evidence="1" type="ORF">WCH_BI08370</name>
</gene>
<evidence type="ECO:0000313" key="1">
    <source>
        <dbReference type="EMBL" id="CCB90883.1"/>
    </source>
</evidence>
<protein>
    <submittedName>
        <fullName evidence="1">Type-2 restriction enzyme HpaII</fullName>
        <ecNumber evidence="1">3.1.21.4</ecNumber>
    </submittedName>
</protein>
<accession>F8LBL9</accession>
<dbReference type="Pfam" id="PF09561">
    <property type="entry name" value="RE_HpaII"/>
    <property type="match status" value="1"/>
</dbReference>
<dbReference type="REBASE" id="37548">
    <property type="entry name" value="WchORF8360P"/>
</dbReference>
<dbReference type="EMBL" id="FR872641">
    <property type="protein sequence ID" value="CCB90883.1"/>
    <property type="molecule type" value="Genomic_DNA"/>
</dbReference>
<name>F8LBL9_9BACT</name>
<reference evidence="1" key="1">
    <citation type="submission" date="2011-05" db="EMBL/GenBank/DDBJ databases">
        <title>Unity in variety -- the pan-genome of the Chlamydiae.</title>
        <authorList>
            <person name="Collingro A."/>
            <person name="Tischler P."/>
            <person name="Weinmaier T."/>
            <person name="Penz T."/>
            <person name="Heinz E."/>
            <person name="Brunham R.C."/>
            <person name="Read T.D."/>
            <person name="Bavoil P.M."/>
            <person name="Sachse K."/>
            <person name="Kahane S."/>
            <person name="Friedman M.G."/>
            <person name="Rattei T."/>
            <person name="Myers G.S.A."/>
            <person name="Horn M."/>
        </authorList>
    </citation>
    <scope>NUCLEOTIDE SEQUENCE</scope>
    <source>
        <strain evidence="1">2032/99</strain>
    </source>
</reference>
<proteinExistence type="predicted"/>
<dbReference type="GO" id="GO:0009036">
    <property type="term" value="F:type II site-specific deoxyribonuclease activity"/>
    <property type="evidence" value="ECO:0007669"/>
    <property type="project" value="UniProtKB-EC"/>
</dbReference>
<dbReference type="InterPro" id="IPR019062">
    <property type="entry name" value="Restrct_endonuc_II_HpaII"/>
</dbReference>
<dbReference type="AlphaFoldDB" id="F8LBL9"/>
<sequence>MIKKANKGEWSEFYAFLKILFDHKLFSADETFTIIPESFLEVLSVIRNEDRDSLRYDIDEKKQVFNISKNDVFLTSVPFFRVGGKLDAILKQIQSGGSKTGSFAIPDAEELMDDLQCTKLKASSREKSDILVSVHDIKSATTQDRGFSIKSKLGGKSTLFNASGATNFLFKLVEGQQEKTPETKPRINLDEILDNKFTIQFVDIQNTKFKANLELVDSSMPELLSEVVKYYYLGYPPDIKTLTSILARKDPLKKQNPDFYRHKIQELLISIALGMQPTKKWSGDNSATGGYIIVKEDGELACYHIYERDRFKRYLFSNTMLDTPSRSRHKFGTVFHQNGDSFINLNLQIRFTN</sequence>
<keyword evidence="1" id="KW-0378">Hydrolase</keyword>
<organism evidence="1">
    <name type="scientific">Waddlia chondrophila 2032/99</name>
    <dbReference type="NCBI Taxonomy" id="765953"/>
    <lineage>
        <taxon>Bacteria</taxon>
        <taxon>Pseudomonadati</taxon>
        <taxon>Chlamydiota</taxon>
        <taxon>Chlamydiia</taxon>
        <taxon>Parachlamydiales</taxon>
        <taxon>Waddliaceae</taxon>
        <taxon>Waddlia</taxon>
    </lineage>
</organism>
<dbReference type="EC" id="3.1.21.4" evidence="1"/>